<dbReference type="PANTHER" id="PTHR22789:SF0">
    <property type="entry name" value="3-OXO-TETRONATE 4-PHOSPHATE DECARBOXYLASE-RELATED"/>
    <property type="match status" value="1"/>
</dbReference>
<organism evidence="4 5">
    <name type="scientific">Microbacterium pseudoresistens</name>
    <dbReference type="NCBI Taxonomy" id="640634"/>
    <lineage>
        <taxon>Bacteria</taxon>
        <taxon>Bacillati</taxon>
        <taxon>Actinomycetota</taxon>
        <taxon>Actinomycetes</taxon>
        <taxon>Micrococcales</taxon>
        <taxon>Microbacteriaceae</taxon>
        <taxon>Microbacterium</taxon>
    </lineage>
</organism>
<evidence type="ECO:0000313" key="5">
    <source>
        <dbReference type="Proteomes" id="UP000552045"/>
    </source>
</evidence>
<dbReference type="SUPFAM" id="SSF53639">
    <property type="entry name" value="AraD/HMP-PK domain-like"/>
    <property type="match status" value="1"/>
</dbReference>
<comment type="caution">
    <text evidence="4">The sequence shown here is derived from an EMBL/GenBank/DDBJ whole genome shotgun (WGS) entry which is preliminary data.</text>
</comment>
<evidence type="ECO:0000259" key="3">
    <source>
        <dbReference type="SMART" id="SM01007"/>
    </source>
</evidence>
<dbReference type="Pfam" id="PF00596">
    <property type="entry name" value="Aldolase_II"/>
    <property type="match status" value="1"/>
</dbReference>
<evidence type="ECO:0000313" key="4">
    <source>
        <dbReference type="EMBL" id="NYD54863.1"/>
    </source>
</evidence>
<accession>A0A7Y9JNS6</accession>
<feature type="domain" description="Class II aldolase/adducin N-terminal" evidence="3">
    <location>
        <begin position="79"/>
        <end position="267"/>
    </location>
</feature>
<dbReference type="RefSeq" id="WP_179433535.1">
    <property type="nucleotide sequence ID" value="NZ_JACCBH010000001.1"/>
</dbReference>
<dbReference type="GO" id="GO:0005829">
    <property type="term" value="C:cytosol"/>
    <property type="evidence" value="ECO:0007669"/>
    <property type="project" value="TreeGrafter"/>
</dbReference>
<dbReference type="GO" id="GO:0019323">
    <property type="term" value="P:pentose catabolic process"/>
    <property type="evidence" value="ECO:0007669"/>
    <property type="project" value="TreeGrafter"/>
</dbReference>
<dbReference type="InterPro" id="IPR036409">
    <property type="entry name" value="Aldolase_II/adducin_N_sf"/>
</dbReference>
<dbReference type="GO" id="GO:0016832">
    <property type="term" value="F:aldehyde-lyase activity"/>
    <property type="evidence" value="ECO:0007669"/>
    <property type="project" value="TreeGrafter"/>
</dbReference>
<dbReference type="InterPro" id="IPR050197">
    <property type="entry name" value="Aldolase_class_II_sugar_metab"/>
</dbReference>
<dbReference type="PANTHER" id="PTHR22789">
    <property type="entry name" value="FUCULOSE PHOSPHATE ALDOLASE"/>
    <property type="match status" value="1"/>
</dbReference>
<keyword evidence="5" id="KW-1185">Reference proteome</keyword>
<protein>
    <submittedName>
        <fullName evidence="4">3,4-dihydroxyphthalate decarboxylase</fullName>
        <ecNumber evidence="4">4.1.1.69</ecNumber>
    </submittedName>
</protein>
<dbReference type="Gene3D" id="3.40.225.10">
    <property type="entry name" value="Class II aldolase/adducin N-terminal domain"/>
    <property type="match status" value="1"/>
</dbReference>
<reference evidence="4 5" key="1">
    <citation type="submission" date="2020-07" db="EMBL/GenBank/DDBJ databases">
        <title>Sequencing the genomes of 1000 actinobacteria strains.</title>
        <authorList>
            <person name="Klenk H.-P."/>
        </authorList>
    </citation>
    <scope>NUCLEOTIDE SEQUENCE [LARGE SCALE GENOMIC DNA]</scope>
    <source>
        <strain evidence="4 5">DSM 22185</strain>
    </source>
</reference>
<dbReference type="InterPro" id="IPR001303">
    <property type="entry name" value="Aldolase_II/adducin_N"/>
</dbReference>
<proteinExistence type="predicted"/>
<keyword evidence="1" id="KW-0479">Metal-binding</keyword>
<gene>
    <name evidence="4" type="ORF">BKA02_001918</name>
</gene>
<dbReference type="AlphaFoldDB" id="A0A7Y9JNS6"/>
<dbReference type="Proteomes" id="UP000552045">
    <property type="component" value="Unassembled WGS sequence"/>
</dbReference>
<dbReference type="EMBL" id="JACCBH010000001">
    <property type="protein sequence ID" value="NYD54863.1"/>
    <property type="molecule type" value="Genomic_DNA"/>
</dbReference>
<dbReference type="GO" id="GO:0046872">
    <property type="term" value="F:metal ion binding"/>
    <property type="evidence" value="ECO:0007669"/>
    <property type="project" value="UniProtKB-KW"/>
</dbReference>
<dbReference type="GO" id="GO:0047556">
    <property type="term" value="F:3,4-dihydroxyphthalate decarboxylase activity"/>
    <property type="evidence" value="ECO:0007669"/>
    <property type="project" value="UniProtKB-EC"/>
</dbReference>
<evidence type="ECO:0000256" key="1">
    <source>
        <dbReference type="ARBA" id="ARBA00022723"/>
    </source>
</evidence>
<sequence length="313" mass="33415">MTLSPTAASTTRSPSLTVYTTFGTHRSSHLNGLTNLPHAIILSNSDPERCPCGTAWGTSPSAQKAERAHVHGSFEEERTLIADACRVLAARGLADGFLGHISLRVDEDTLLVRCRGPQERGIACTVAEDIRHVFFDGTPAGPSELDGWAVPNELPLHTGVMKARDEVMSVVHAHPPRVVAADLAGIEIRSIVGAFDIPGTRLAAGGVPVYRRSVLIRNQRLASEMTAAMGERPVVVLRGHGITSAARTVEEAVLQAISVNMIADLSLEIVSAGGRLVDIPAVDMAELPDLGSTLNTETAWRHEIARLDVGTRR</sequence>
<keyword evidence="2 4" id="KW-0456">Lyase</keyword>
<dbReference type="SMART" id="SM01007">
    <property type="entry name" value="Aldolase_II"/>
    <property type="match status" value="1"/>
</dbReference>
<dbReference type="EC" id="4.1.1.69" evidence="4"/>
<evidence type="ECO:0000256" key="2">
    <source>
        <dbReference type="ARBA" id="ARBA00023239"/>
    </source>
</evidence>
<name>A0A7Y9JNS6_9MICO</name>